<evidence type="ECO:0000313" key="8">
    <source>
        <dbReference type="EMBL" id="MDN7241725.1"/>
    </source>
</evidence>
<keyword evidence="6" id="KW-0472">Membrane</keyword>
<dbReference type="Proteomes" id="UP001172055">
    <property type="component" value="Unassembled WGS sequence"/>
</dbReference>
<evidence type="ECO:0000256" key="2">
    <source>
        <dbReference type="ARBA" id="ARBA00022670"/>
    </source>
</evidence>
<protein>
    <submittedName>
        <fullName evidence="8">Trypsin-like peptidase domain-containing protein</fullName>
    </submittedName>
</protein>
<gene>
    <name evidence="8" type="ORF">QWY14_07960</name>
</gene>
<feature type="domain" description="Zinc-ribbon" evidence="7">
    <location>
        <begin position="2"/>
        <end position="24"/>
    </location>
</feature>
<dbReference type="Pfam" id="PF13365">
    <property type="entry name" value="Trypsin_2"/>
    <property type="match status" value="1"/>
</dbReference>
<dbReference type="PRINTS" id="PR00834">
    <property type="entry name" value="PROTEASES2C"/>
</dbReference>
<accession>A0ABT8N1G3</accession>
<keyword evidence="6" id="KW-0812">Transmembrane</keyword>
<comment type="similarity">
    <text evidence="1">Belongs to the peptidase S1C family.</text>
</comment>
<dbReference type="Pfam" id="PF13240">
    <property type="entry name" value="Zn_Ribbon_1"/>
    <property type="match status" value="1"/>
</dbReference>
<keyword evidence="2" id="KW-0645">Protease</keyword>
<keyword evidence="3" id="KW-0378">Hydrolase</keyword>
<dbReference type="InterPro" id="IPR009003">
    <property type="entry name" value="Peptidase_S1_PA"/>
</dbReference>
<proteinExistence type="inferred from homology"/>
<dbReference type="InterPro" id="IPR026870">
    <property type="entry name" value="Zinc_ribbon_dom"/>
</dbReference>
<organism evidence="8 9">
    <name type="scientific">Planococcus shixiaomingii</name>
    <dbReference type="NCBI Taxonomy" id="3058393"/>
    <lineage>
        <taxon>Bacteria</taxon>
        <taxon>Bacillati</taxon>
        <taxon>Bacillota</taxon>
        <taxon>Bacilli</taxon>
        <taxon>Bacillales</taxon>
        <taxon>Caryophanaceae</taxon>
        <taxon>Planococcus</taxon>
    </lineage>
</organism>
<dbReference type="Gene3D" id="2.40.10.10">
    <property type="entry name" value="Trypsin-like serine proteases"/>
    <property type="match status" value="2"/>
</dbReference>
<name>A0ABT8N1G3_9BACL</name>
<evidence type="ECO:0000259" key="7">
    <source>
        <dbReference type="Pfam" id="PF13240"/>
    </source>
</evidence>
<dbReference type="EMBL" id="JAUJWV010000001">
    <property type="protein sequence ID" value="MDN7241725.1"/>
    <property type="molecule type" value="Genomic_DNA"/>
</dbReference>
<reference evidence="8 9" key="1">
    <citation type="submission" date="2023-06" db="EMBL/GenBank/DDBJ databases">
        <title>Novel species in genus Planococcus.</title>
        <authorList>
            <person name="Ning S."/>
        </authorList>
    </citation>
    <scope>NUCLEOTIDE SEQUENCE [LARGE SCALE GENOMIC DNA]</scope>
    <source>
        <strain evidence="8 9">N028</strain>
    </source>
</reference>
<dbReference type="PANTHER" id="PTHR43343">
    <property type="entry name" value="PEPTIDASE S12"/>
    <property type="match status" value="1"/>
</dbReference>
<evidence type="ECO:0000256" key="4">
    <source>
        <dbReference type="ARBA" id="ARBA00022825"/>
    </source>
</evidence>
<comment type="caution">
    <text evidence="8">The sequence shown here is derived from an EMBL/GenBank/DDBJ whole genome shotgun (WGS) entry which is preliminary data.</text>
</comment>
<evidence type="ECO:0000256" key="3">
    <source>
        <dbReference type="ARBA" id="ARBA00022801"/>
    </source>
</evidence>
<sequence length="307" mass="33170">MFCSNCGHKNKETARFCIDCGQPLDRITRLHKQKKRNKLQAAILSLLLIGTGFAAAQLTEEKAVQTASFEATANNAEPLSQEPVQKTAPQPEAKEKTAIIQETLQKVFTIKTNETSGTGFLFTDSGILVTNAHVVAGNADLLVRNAEGQEQPGQVIGISVIEDVALIKVEAYNGNAPLEIDHNESIVGTEVIAFGSPSGFENSASIGYVTGTHRDFEHNFVYKDMYQIDAQLAPGSSGGPLVDAATGKVIAINSIQYTDGVSIGFSIPMHTVDGLLTKWLNNPMPQEEIEQILEDSHDNDWRSSNGD</sequence>
<evidence type="ECO:0000313" key="9">
    <source>
        <dbReference type="Proteomes" id="UP001172055"/>
    </source>
</evidence>
<keyword evidence="9" id="KW-1185">Reference proteome</keyword>
<feature type="compositionally biased region" description="Polar residues" evidence="5">
    <location>
        <begin position="74"/>
        <end position="88"/>
    </location>
</feature>
<dbReference type="InterPro" id="IPR051201">
    <property type="entry name" value="Chloro_Bact_Ser_Proteases"/>
</dbReference>
<feature type="region of interest" description="Disordered" evidence="5">
    <location>
        <begin position="74"/>
        <end position="93"/>
    </location>
</feature>
<evidence type="ECO:0000256" key="6">
    <source>
        <dbReference type="SAM" id="Phobius"/>
    </source>
</evidence>
<keyword evidence="6" id="KW-1133">Transmembrane helix</keyword>
<dbReference type="PANTHER" id="PTHR43343:SF3">
    <property type="entry name" value="PROTEASE DO-LIKE 8, CHLOROPLASTIC"/>
    <property type="match status" value="1"/>
</dbReference>
<evidence type="ECO:0000256" key="1">
    <source>
        <dbReference type="ARBA" id="ARBA00010541"/>
    </source>
</evidence>
<dbReference type="RefSeq" id="WP_301723340.1">
    <property type="nucleotide sequence ID" value="NZ_JAUJWV010000001.1"/>
</dbReference>
<keyword evidence="4" id="KW-0720">Serine protease</keyword>
<dbReference type="SUPFAM" id="SSF50494">
    <property type="entry name" value="Trypsin-like serine proteases"/>
    <property type="match status" value="1"/>
</dbReference>
<dbReference type="InterPro" id="IPR043504">
    <property type="entry name" value="Peptidase_S1_PA_chymotrypsin"/>
</dbReference>
<dbReference type="InterPro" id="IPR001940">
    <property type="entry name" value="Peptidase_S1C"/>
</dbReference>
<feature type="transmembrane region" description="Helical" evidence="6">
    <location>
        <begin position="39"/>
        <end position="58"/>
    </location>
</feature>
<evidence type="ECO:0000256" key="5">
    <source>
        <dbReference type="SAM" id="MobiDB-lite"/>
    </source>
</evidence>